<keyword evidence="3" id="KW-0010">Activator</keyword>
<keyword evidence="2" id="KW-0805">Transcription regulation</keyword>
<organism evidence="8 9">
    <name type="scientific">Fusarium sarcochroum</name>
    <dbReference type="NCBI Taxonomy" id="1208366"/>
    <lineage>
        <taxon>Eukaryota</taxon>
        <taxon>Fungi</taxon>
        <taxon>Dikarya</taxon>
        <taxon>Ascomycota</taxon>
        <taxon>Pezizomycotina</taxon>
        <taxon>Sordariomycetes</taxon>
        <taxon>Hypocreomycetidae</taxon>
        <taxon>Hypocreales</taxon>
        <taxon>Nectriaceae</taxon>
        <taxon>Fusarium</taxon>
        <taxon>Fusarium lateritium species complex</taxon>
    </lineage>
</organism>
<accession>A0A8H4TZJ9</accession>
<evidence type="ECO:0000256" key="5">
    <source>
        <dbReference type="ARBA" id="ARBA00023242"/>
    </source>
</evidence>
<dbReference type="GO" id="GO:0046982">
    <property type="term" value="F:protein heterodimerization activity"/>
    <property type="evidence" value="ECO:0007669"/>
    <property type="project" value="InterPro"/>
</dbReference>
<comment type="caution">
    <text evidence="8">The sequence shown here is derived from an EMBL/GenBank/DDBJ whole genome shotgun (WGS) entry which is preliminary data.</text>
</comment>
<sequence>MARFEAKYNAEIQQMMYVAGETGDVSTETLTLVEEIIRDQLVLMLTTANDLAARRGQRVFGINDIIFQVRHDPARLARLQTLLRWKAICRKAKANNESNDEELELEDGEDAAEEDLVSTTVEDVATKKTERPAALLPWDVEFFFSEYPPGGDNNEALLAESSATSLERLRWADEVTKSMTAAEYAKWSDYRHASFISRKKNRFRKWCGLGVIAQNKASDDSLEIIGFLAVEMVKRLTDIALSVQEQELTSQQRMNGQSAALVGARSHGLFVSANPERPPVDVGHVRRAFERTQRRAKRRRVQLHRVTNRKKLELI</sequence>
<name>A0A8H4TZJ9_9HYPO</name>
<evidence type="ECO:0000313" key="8">
    <source>
        <dbReference type="EMBL" id="KAF4966914.1"/>
    </source>
</evidence>
<reference evidence="8" key="1">
    <citation type="journal article" date="2020" name="BMC Genomics">
        <title>Correction to: Identification and distribution of gene clusters required for synthesis of sphingolipid metabolism inhibitors in diverse species of the filamentous fungus Fusarium.</title>
        <authorList>
            <person name="Kim H.S."/>
            <person name="Lohmar J.M."/>
            <person name="Busman M."/>
            <person name="Brown D.W."/>
            <person name="Naumann T.A."/>
            <person name="Divon H.H."/>
            <person name="Lysoe E."/>
            <person name="Uhlig S."/>
            <person name="Proctor R.H."/>
        </authorList>
    </citation>
    <scope>NUCLEOTIDE SEQUENCE</scope>
    <source>
        <strain evidence="8">NRRL 20472</strain>
    </source>
</reference>
<comment type="similarity">
    <text evidence="6">Belongs to the SPT3 family.</text>
</comment>
<dbReference type="OrthoDB" id="66982at2759"/>
<evidence type="ECO:0000256" key="2">
    <source>
        <dbReference type="ARBA" id="ARBA00023015"/>
    </source>
</evidence>
<keyword evidence="5" id="KW-0539">Nucleus</keyword>
<dbReference type="GO" id="GO:0003712">
    <property type="term" value="F:transcription coregulator activity"/>
    <property type="evidence" value="ECO:0007669"/>
    <property type="project" value="TreeGrafter"/>
</dbReference>
<dbReference type="EMBL" id="JABEXW010000264">
    <property type="protein sequence ID" value="KAF4966914.1"/>
    <property type="molecule type" value="Genomic_DNA"/>
</dbReference>
<dbReference type="GO" id="GO:0006357">
    <property type="term" value="P:regulation of transcription by RNA polymerase II"/>
    <property type="evidence" value="ECO:0007669"/>
    <property type="project" value="UniProtKB-ARBA"/>
</dbReference>
<reference evidence="8" key="2">
    <citation type="submission" date="2020-05" db="EMBL/GenBank/DDBJ databases">
        <authorList>
            <person name="Kim H.-S."/>
            <person name="Proctor R.H."/>
            <person name="Brown D.W."/>
        </authorList>
    </citation>
    <scope>NUCLEOTIDE SEQUENCE</scope>
    <source>
        <strain evidence="8">NRRL 20472</strain>
    </source>
</reference>
<comment type="subcellular location">
    <subcellularLocation>
        <location evidence="1">Nucleus</location>
    </subcellularLocation>
</comment>
<evidence type="ECO:0008006" key="10">
    <source>
        <dbReference type="Google" id="ProtNLM"/>
    </source>
</evidence>
<dbReference type="Gene3D" id="1.10.20.10">
    <property type="entry name" value="Histone, subunit A"/>
    <property type="match status" value="1"/>
</dbReference>
<gene>
    <name evidence="8" type="ORF">FSARC_5478</name>
</gene>
<dbReference type="InterPro" id="IPR009072">
    <property type="entry name" value="Histone-fold"/>
</dbReference>
<dbReference type="Pfam" id="PF02269">
    <property type="entry name" value="TFIID-18kDa"/>
    <property type="match status" value="1"/>
</dbReference>
<keyword evidence="4" id="KW-0804">Transcription</keyword>
<protein>
    <recommendedName>
        <fullName evidence="10">Transcription factor spt3</fullName>
    </recommendedName>
</protein>
<evidence type="ECO:0000313" key="9">
    <source>
        <dbReference type="Proteomes" id="UP000622797"/>
    </source>
</evidence>
<dbReference type="Proteomes" id="UP000622797">
    <property type="component" value="Unassembled WGS sequence"/>
</dbReference>
<dbReference type="PANTHER" id="PTHR11380">
    <property type="entry name" value="TRANSCRIPTION INITIATION FACTOR TFIID/SUPT3-RELATED"/>
    <property type="match status" value="1"/>
</dbReference>
<proteinExistence type="inferred from homology"/>
<dbReference type="CDD" id="cd22926">
    <property type="entry name" value="HFD_SPT3"/>
    <property type="match status" value="1"/>
</dbReference>
<evidence type="ECO:0000256" key="1">
    <source>
        <dbReference type="ARBA" id="ARBA00004123"/>
    </source>
</evidence>
<dbReference type="PANTHER" id="PTHR11380:SF16">
    <property type="entry name" value="TRANSCRIPTION INITIATION PROTEIN SPT3 HOMOLOG"/>
    <property type="match status" value="1"/>
</dbReference>
<keyword evidence="9" id="KW-1185">Reference proteome</keyword>
<dbReference type="GO" id="GO:0000124">
    <property type="term" value="C:SAGA complex"/>
    <property type="evidence" value="ECO:0007669"/>
    <property type="project" value="TreeGrafter"/>
</dbReference>
<evidence type="ECO:0000256" key="6">
    <source>
        <dbReference type="ARBA" id="ARBA00061274"/>
    </source>
</evidence>
<dbReference type="FunFam" id="1.10.20.10:FF:000023">
    <property type="entry name" value="transcription initiation protein SPT3 homolog"/>
    <property type="match status" value="1"/>
</dbReference>
<dbReference type="SUPFAM" id="SSF47113">
    <property type="entry name" value="Histone-fold"/>
    <property type="match status" value="1"/>
</dbReference>
<dbReference type="GO" id="GO:0005634">
    <property type="term" value="C:nucleus"/>
    <property type="evidence" value="ECO:0007669"/>
    <property type="project" value="UniProtKB-SubCell"/>
</dbReference>
<evidence type="ECO:0000256" key="7">
    <source>
        <dbReference type="SAM" id="MobiDB-lite"/>
    </source>
</evidence>
<dbReference type="InterPro" id="IPR003195">
    <property type="entry name" value="TFIID_TAF13"/>
</dbReference>
<feature type="compositionally biased region" description="Acidic residues" evidence="7">
    <location>
        <begin position="98"/>
        <end position="116"/>
    </location>
</feature>
<evidence type="ECO:0000256" key="3">
    <source>
        <dbReference type="ARBA" id="ARBA00023159"/>
    </source>
</evidence>
<dbReference type="GO" id="GO:0006366">
    <property type="term" value="P:transcription by RNA polymerase II"/>
    <property type="evidence" value="ECO:0007669"/>
    <property type="project" value="InterPro"/>
</dbReference>
<feature type="region of interest" description="Disordered" evidence="7">
    <location>
        <begin position="96"/>
        <end position="116"/>
    </location>
</feature>
<dbReference type="AlphaFoldDB" id="A0A8H4TZJ9"/>
<evidence type="ECO:0000256" key="4">
    <source>
        <dbReference type="ARBA" id="ARBA00023163"/>
    </source>
</evidence>